<dbReference type="Pfam" id="PF01425">
    <property type="entry name" value="Amidase"/>
    <property type="match status" value="1"/>
</dbReference>
<evidence type="ECO:0000313" key="4">
    <source>
        <dbReference type="EMBL" id="BBH16231.1"/>
    </source>
</evidence>
<dbReference type="KEGG" id="nbe:Back2_05180"/>
<dbReference type="InterPro" id="IPR036928">
    <property type="entry name" value="AS_sf"/>
</dbReference>
<dbReference type="Proteomes" id="UP000271573">
    <property type="component" value="Chromosome"/>
</dbReference>
<evidence type="ECO:0000259" key="3">
    <source>
        <dbReference type="Pfam" id="PF01425"/>
    </source>
</evidence>
<dbReference type="InterPro" id="IPR000120">
    <property type="entry name" value="Amidase"/>
</dbReference>
<comment type="similarity">
    <text evidence="1">Belongs to the amidase family.</text>
</comment>
<keyword evidence="5" id="KW-1185">Reference proteome</keyword>
<protein>
    <submittedName>
        <fullName evidence="4">Putative amidase AmiB2</fullName>
    </submittedName>
</protein>
<accession>A0A3G9IRH4</accession>
<dbReference type="InterPro" id="IPR023631">
    <property type="entry name" value="Amidase_dom"/>
</dbReference>
<dbReference type="Gene3D" id="3.90.1300.10">
    <property type="entry name" value="Amidase signature (AS) domain"/>
    <property type="match status" value="1"/>
</dbReference>
<proteinExistence type="inferred from homology"/>
<dbReference type="EMBL" id="AP019307">
    <property type="protein sequence ID" value="BBH16231.1"/>
    <property type="molecule type" value="Genomic_DNA"/>
</dbReference>
<reference evidence="4 5" key="1">
    <citation type="submission" date="2018-11" db="EMBL/GenBank/DDBJ databases">
        <title>Complete genome sequence of Nocardioides baekrokdamisoli strain KCTC 39748.</title>
        <authorList>
            <person name="Kang S.W."/>
            <person name="Lee K.C."/>
            <person name="Kim K.K."/>
            <person name="Kim J.S."/>
            <person name="Kim D.S."/>
            <person name="Ko S.H."/>
            <person name="Yang S.H."/>
            <person name="Shin Y.K."/>
            <person name="Lee J.S."/>
        </authorList>
    </citation>
    <scope>NUCLEOTIDE SEQUENCE [LARGE SCALE GENOMIC DNA]</scope>
    <source>
        <strain evidence="4 5">KCTC 39748</strain>
    </source>
</reference>
<name>A0A3G9IRH4_9ACTN</name>
<dbReference type="PANTHER" id="PTHR11895">
    <property type="entry name" value="TRANSAMIDASE"/>
    <property type="match status" value="1"/>
</dbReference>
<dbReference type="PANTHER" id="PTHR11895:SF7">
    <property type="entry name" value="GLUTAMYL-TRNA(GLN) AMIDOTRANSFERASE SUBUNIT A, MITOCHONDRIAL"/>
    <property type="match status" value="1"/>
</dbReference>
<feature type="domain" description="Amidase" evidence="3">
    <location>
        <begin position="24"/>
        <end position="427"/>
    </location>
</feature>
<dbReference type="RefSeq" id="WP_197715233.1">
    <property type="nucleotide sequence ID" value="NZ_AP019307.1"/>
</dbReference>
<feature type="region of interest" description="Disordered" evidence="2">
    <location>
        <begin position="79"/>
        <end position="98"/>
    </location>
</feature>
<dbReference type="SUPFAM" id="SSF75304">
    <property type="entry name" value="Amidase signature (AS) enzymes"/>
    <property type="match status" value="1"/>
</dbReference>
<evidence type="ECO:0000256" key="1">
    <source>
        <dbReference type="ARBA" id="ARBA00009199"/>
    </source>
</evidence>
<sequence length="445" mass="46669">MTKTAVEIASSVRAGTSSARAEAESALERMERSQPRVNAWQVIRRERALAEADGVDARIDRVALPLAGVPIAIKDNIPVKGEPMRDGTEASDPAPQAADHEVVRRLRAAGAVVVGLTRVPELCIWGATDSTFGITHNPWALDRTPGGSSGGTAAAVASGDVPIGHGNDGMGSIRIPAACCGLVGLKPGLGVVPSGLGPTSWNQMAENGPLATTVADAALMFSVLADDPTYATISDPGRLRIATSIKPPAAGTPVAAAWQEGVRTTAALLVGDHHVVDRAPRYPASLMTTTALQLWTTGAADDADLLADPDALERRNRVHVGIGRALRKRGFPHAGGRNAWRARATEFFGDVDVLITPTLAQPPIKSRAWHQTSWAATLWANARYAPFAAPWNMIGWPAMTVPAGLDAGGRPIGVQLVGRPGSEPMLLGLAAQIEERQPWVRTANA</sequence>
<dbReference type="AlphaFoldDB" id="A0A3G9IRH4"/>
<feature type="region of interest" description="Disordered" evidence="2">
    <location>
        <begin position="1"/>
        <end position="20"/>
    </location>
</feature>
<evidence type="ECO:0000256" key="2">
    <source>
        <dbReference type="SAM" id="MobiDB-lite"/>
    </source>
</evidence>
<dbReference type="GO" id="GO:0003824">
    <property type="term" value="F:catalytic activity"/>
    <property type="evidence" value="ECO:0007669"/>
    <property type="project" value="InterPro"/>
</dbReference>
<evidence type="ECO:0000313" key="5">
    <source>
        <dbReference type="Proteomes" id="UP000271573"/>
    </source>
</evidence>
<organism evidence="4 5">
    <name type="scientific">Nocardioides baekrokdamisoli</name>
    <dbReference type="NCBI Taxonomy" id="1804624"/>
    <lineage>
        <taxon>Bacteria</taxon>
        <taxon>Bacillati</taxon>
        <taxon>Actinomycetota</taxon>
        <taxon>Actinomycetes</taxon>
        <taxon>Propionibacteriales</taxon>
        <taxon>Nocardioidaceae</taxon>
        <taxon>Nocardioides</taxon>
    </lineage>
</organism>
<gene>
    <name evidence="4" type="primary">amiB2</name>
    <name evidence="4" type="ORF">Back2_05180</name>
</gene>